<reference evidence="2 3" key="1">
    <citation type="submission" date="2021-06" db="EMBL/GenBank/DDBJ databases">
        <authorList>
            <person name="Palmer J.M."/>
        </authorList>
    </citation>
    <scope>NUCLEOTIDE SEQUENCE [LARGE SCALE GENOMIC DNA]</scope>
    <source>
        <strain evidence="2 3">XC_2019</strain>
        <tissue evidence="2">Muscle</tissue>
    </source>
</reference>
<keyword evidence="1" id="KW-1133">Transmembrane helix</keyword>
<proteinExistence type="predicted"/>
<feature type="transmembrane region" description="Helical" evidence="1">
    <location>
        <begin position="59"/>
        <end position="78"/>
    </location>
</feature>
<dbReference type="Proteomes" id="UP001434883">
    <property type="component" value="Unassembled WGS sequence"/>
</dbReference>
<dbReference type="EMBL" id="JAHRIN010008548">
    <property type="protein sequence ID" value="MEQ2193572.1"/>
    <property type="molecule type" value="Genomic_DNA"/>
</dbReference>
<sequence length="124" mass="14635">MVHSPVSKRNSRLCRVRIVRWTLEDFPMLLLCLELSLVLVLLLSFVFEVSLRPTCSVILFYPFISWPFLLCDYLSKLIRGATTVGRLQHPHFVLSRHFHMKMTRMDRGLKAHKYKDKVVYELKG</sequence>
<organism evidence="2 3">
    <name type="scientific">Xenoophorus captivus</name>
    <dbReference type="NCBI Taxonomy" id="1517983"/>
    <lineage>
        <taxon>Eukaryota</taxon>
        <taxon>Metazoa</taxon>
        <taxon>Chordata</taxon>
        <taxon>Craniata</taxon>
        <taxon>Vertebrata</taxon>
        <taxon>Euteleostomi</taxon>
        <taxon>Actinopterygii</taxon>
        <taxon>Neopterygii</taxon>
        <taxon>Teleostei</taxon>
        <taxon>Neoteleostei</taxon>
        <taxon>Acanthomorphata</taxon>
        <taxon>Ovalentaria</taxon>
        <taxon>Atherinomorphae</taxon>
        <taxon>Cyprinodontiformes</taxon>
        <taxon>Goodeidae</taxon>
        <taxon>Xenoophorus</taxon>
    </lineage>
</organism>
<accession>A0ABV0QDJ0</accession>
<evidence type="ECO:0000313" key="2">
    <source>
        <dbReference type="EMBL" id="MEQ2193572.1"/>
    </source>
</evidence>
<gene>
    <name evidence="2" type="ORF">XENOCAPTIV_004304</name>
</gene>
<keyword evidence="3" id="KW-1185">Reference proteome</keyword>
<evidence type="ECO:0000313" key="3">
    <source>
        <dbReference type="Proteomes" id="UP001434883"/>
    </source>
</evidence>
<keyword evidence="1" id="KW-0472">Membrane</keyword>
<protein>
    <submittedName>
        <fullName evidence="2">Uncharacterized protein</fullName>
    </submittedName>
</protein>
<comment type="caution">
    <text evidence="2">The sequence shown here is derived from an EMBL/GenBank/DDBJ whole genome shotgun (WGS) entry which is preliminary data.</text>
</comment>
<evidence type="ECO:0000256" key="1">
    <source>
        <dbReference type="SAM" id="Phobius"/>
    </source>
</evidence>
<name>A0ABV0QDJ0_9TELE</name>
<keyword evidence="1" id="KW-0812">Transmembrane</keyword>
<feature type="transmembrane region" description="Helical" evidence="1">
    <location>
        <begin position="26"/>
        <end position="47"/>
    </location>
</feature>